<dbReference type="SMART" id="SM00388">
    <property type="entry name" value="HisKA"/>
    <property type="match status" value="1"/>
</dbReference>
<dbReference type="PANTHER" id="PTHR45339:SF1">
    <property type="entry name" value="HYBRID SIGNAL TRANSDUCTION HISTIDINE KINASE J"/>
    <property type="match status" value="1"/>
</dbReference>
<dbReference type="PROSITE" id="PS50109">
    <property type="entry name" value="HIS_KIN"/>
    <property type="match status" value="1"/>
</dbReference>
<dbReference type="Pfam" id="PF13188">
    <property type="entry name" value="PAS_8"/>
    <property type="match status" value="1"/>
</dbReference>
<dbReference type="PRINTS" id="PR00344">
    <property type="entry name" value="BCTRLSENSOR"/>
</dbReference>
<feature type="domain" description="PAS" evidence="15">
    <location>
        <begin position="85"/>
        <end position="139"/>
    </location>
</feature>
<dbReference type="SMART" id="SM00448">
    <property type="entry name" value="REC"/>
    <property type="match status" value="2"/>
</dbReference>
<dbReference type="CDD" id="cd17546">
    <property type="entry name" value="REC_hyHK_CKI1_RcsC-like"/>
    <property type="match status" value="1"/>
</dbReference>
<dbReference type="Gene3D" id="3.40.50.2300">
    <property type="match status" value="2"/>
</dbReference>
<feature type="domain" description="Response regulatory" evidence="14">
    <location>
        <begin position="705"/>
        <end position="822"/>
    </location>
</feature>
<feature type="modified residue" description="4-aspartylphosphate" evidence="11">
    <location>
        <position position="754"/>
    </location>
</feature>
<dbReference type="PANTHER" id="PTHR45339">
    <property type="entry name" value="HYBRID SIGNAL TRANSDUCTION HISTIDINE KINASE J"/>
    <property type="match status" value="1"/>
</dbReference>
<dbReference type="Pfam" id="PF00072">
    <property type="entry name" value="Response_reg"/>
    <property type="match status" value="2"/>
</dbReference>
<dbReference type="SUPFAM" id="SSF55874">
    <property type="entry name" value="ATPase domain of HSP90 chaperone/DNA topoisomerase II/histidine kinase"/>
    <property type="match status" value="1"/>
</dbReference>
<dbReference type="InterPro" id="IPR003594">
    <property type="entry name" value="HATPase_dom"/>
</dbReference>
<dbReference type="EMBL" id="CP028918">
    <property type="protein sequence ID" value="AWB47273.1"/>
    <property type="molecule type" value="Genomic_DNA"/>
</dbReference>
<evidence type="ECO:0000256" key="11">
    <source>
        <dbReference type="PROSITE-ProRule" id="PRU00169"/>
    </source>
</evidence>
<reference evidence="16 17" key="1">
    <citation type="submission" date="2018-04" db="EMBL/GenBank/DDBJ databases">
        <title>Genome sequencing of Gemmobacter.</title>
        <authorList>
            <person name="Yi H."/>
            <person name="Baek M.-G."/>
        </authorList>
    </citation>
    <scope>NUCLEOTIDE SEQUENCE [LARGE SCALE GENOMIC DNA]</scope>
    <source>
        <strain evidence="16 17">HYN0069</strain>
    </source>
</reference>
<feature type="domain" description="Response regulatory" evidence="14">
    <location>
        <begin position="571"/>
        <end position="683"/>
    </location>
</feature>
<dbReference type="CDD" id="cd00156">
    <property type="entry name" value="REC"/>
    <property type="match status" value="1"/>
</dbReference>
<keyword evidence="5" id="KW-0547">Nucleotide-binding</keyword>
<dbReference type="Gene3D" id="3.30.450.20">
    <property type="entry name" value="PAS domain"/>
    <property type="match status" value="2"/>
</dbReference>
<evidence type="ECO:0000256" key="10">
    <source>
        <dbReference type="ARBA" id="ARBA00068150"/>
    </source>
</evidence>
<dbReference type="EC" id="2.7.13.3" evidence="2"/>
<keyword evidence="7" id="KW-0067">ATP-binding</keyword>
<dbReference type="OrthoDB" id="9801651at2"/>
<dbReference type="SMART" id="SM00091">
    <property type="entry name" value="PAS"/>
    <property type="match status" value="2"/>
</dbReference>
<dbReference type="InterPro" id="IPR000014">
    <property type="entry name" value="PAS"/>
</dbReference>
<dbReference type="InterPro" id="IPR004358">
    <property type="entry name" value="Sig_transdc_His_kin-like_C"/>
</dbReference>
<dbReference type="AlphaFoldDB" id="A0A2S0UHI3"/>
<dbReference type="SMART" id="SM00387">
    <property type="entry name" value="HATPase_c"/>
    <property type="match status" value="1"/>
</dbReference>
<evidence type="ECO:0000256" key="2">
    <source>
        <dbReference type="ARBA" id="ARBA00012438"/>
    </source>
</evidence>
<evidence type="ECO:0000259" key="15">
    <source>
        <dbReference type="PROSITE" id="PS50112"/>
    </source>
</evidence>
<feature type="coiled-coil region" evidence="12">
    <location>
        <begin position="26"/>
        <end position="53"/>
    </location>
</feature>
<dbReference type="KEGG" id="geh:HYN69_01020"/>
<dbReference type="InterPro" id="IPR011006">
    <property type="entry name" value="CheY-like_superfamily"/>
</dbReference>
<keyword evidence="4" id="KW-0808">Transferase</keyword>
<sequence length="838" mass="91130">MSDLVERLARERRARLSAERLLDWKSRELVAANEKLARQARALSDQVVEERQSAHAARSEAERLKGQNARYVGDLDRAQSVAVMVERRMRDALDAMRDGFAIFDAEGRLALANPAWCAVFGAELPVGMGYDALLALLVPLLAVDEPDAWLAMMRARAGMVPVPAEVLSFRSGLHLRLEERLTRDGDRVALLIDITDEMRLRAAVEALPDGFVIFDREDRLLLCNERYRELYPLAAEAIRTGESYGDILRHALRAGQFADVGDAPDWLAAQLRAEAGEVELAGGQVIRVQHHPTPDGGRVALHADVTAAHEARVALEAARLAAEAASRTKSAFLANMSHEIRTPMNGVVGMAELLCDTALSDDQRLFAETIRSSGEALLVIINDILDYSKIEAGRLVLHPETFDLERLIHEVVMLCQPKARAQGIDLLVDFDVFLPTRFVGDPGRLRQILTNLLGNAVKFTAQGHVLVRVVGFETDTGEVQLHVTVEDTGIGIAADQLELIFGEFSQVEDAANRRFEGTGLGLAITQRLVEHMAGAIWVDSTLGQGSCFGFRLVLPVAEGAAGPALPAALRRVLVVDDSFINRTILERQLTPCGIQAVLARSGAEGLAALGDGVFDLVITDHDMPEMDGLAFTLALRGAGWQGPVMMLSSHGMALSEAERALFVGVVQKPVHRAELYRRLAALGADAVPEGGPQPEVAPTEARRMKVLVAEDNRTNQLVFGKMVRDLPIDLVFAQNGREAVEMWRDWSPDLVFMDISMPEMDGREATRAIRAEEAGRGHVPILALTAHAMEGDGDGILAAGLDRHLTKPLRKPVILGALAEFCPPDAVPILSAVQADAA</sequence>
<dbReference type="RefSeq" id="WP_108434102.1">
    <property type="nucleotide sequence ID" value="NZ_CP028918.1"/>
</dbReference>
<dbReference type="InterPro" id="IPR036097">
    <property type="entry name" value="HisK_dim/P_sf"/>
</dbReference>
<protein>
    <recommendedName>
        <fullName evidence="10">Sensory/regulatory protein RpfC</fullName>
        <ecNumber evidence="2">2.7.13.3</ecNumber>
    </recommendedName>
</protein>
<proteinExistence type="predicted"/>
<evidence type="ECO:0000313" key="16">
    <source>
        <dbReference type="EMBL" id="AWB47273.1"/>
    </source>
</evidence>
<dbReference type="FunFam" id="1.10.287.130:FF:000002">
    <property type="entry name" value="Two-component osmosensing histidine kinase"/>
    <property type="match status" value="1"/>
</dbReference>
<dbReference type="Pfam" id="PF00512">
    <property type="entry name" value="HisKA"/>
    <property type="match status" value="1"/>
</dbReference>
<organism evidence="16 17">
    <name type="scientific">Paragemmobacter aquarius</name>
    <dbReference type="NCBI Taxonomy" id="2169400"/>
    <lineage>
        <taxon>Bacteria</taxon>
        <taxon>Pseudomonadati</taxon>
        <taxon>Pseudomonadota</taxon>
        <taxon>Alphaproteobacteria</taxon>
        <taxon>Rhodobacterales</taxon>
        <taxon>Paracoccaceae</taxon>
        <taxon>Paragemmobacter</taxon>
    </lineage>
</organism>
<dbReference type="InterPro" id="IPR035965">
    <property type="entry name" value="PAS-like_dom_sf"/>
</dbReference>
<evidence type="ECO:0000256" key="1">
    <source>
        <dbReference type="ARBA" id="ARBA00000085"/>
    </source>
</evidence>
<evidence type="ECO:0000259" key="13">
    <source>
        <dbReference type="PROSITE" id="PS50109"/>
    </source>
</evidence>
<evidence type="ECO:0000256" key="9">
    <source>
        <dbReference type="ARBA" id="ARBA00064003"/>
    </source>
</evidence>
<dbReference type="FunFam" id="3.30.565.10:FF:000010">
    <property type="entry name" value="Sensor histidine kinase RcsC"/>
    <property type="match status" value="1"/>
</dbReference>
<dbReference type="Proteomes" id="UP000244496">
    <property type="component" value="Chromosome"/>
</dbReference>
<evidence type="ECO:0000256" key="12">
    <source>
        <dbReference type="SAM" id="Coils"/>
    </source>
</evidence>
<dbReference type="CDD" id="cd00082">
    <property type="entry name" value="HisKA"/>
    <property type="match status" value="1"/>
</dbReference>
<evidence type="ECO:0000313" key="17">
    <source>
        <dbReference type="Proteomes" id="UP000244496"/>
    </source>
</evidence>
<dbReference type="Pfam" id="PF12860">
    <property type="entry name" value="PAS_7"/>
    <property type="match status" value="1"/>
</dbReference>
<dbReference type="PROSITE" id="PS50110">
    <property type="entry name" value="RESPONSE_REGULATORY"/>
    <property type="match status" value="2"/>
</dbReference>
<dbReference type="Gene3D" id="3.30.565.10">
    <property type="entry name" value="Histidine kinase-like ATPase, C-terminal domain"/>
    <property type="match status" value="1"/>
</dbReference>
<comment type="subunit">
    <text evidence="9">At low DSF concentrations, interacts with RpfF.</text>
</comment>
<dbReference type="PROSITE" id="PS50112">
    <property type="entry name" value="PAS"/>
    <property type="match status" value="1"/>
</dbReference>
<keyword evidence="17" id="KW-1185">Reference proteome</keyword>
<feature type="modified residue" description="4-aspartylphosphate" evidence="11">
    <location>
        <position position="620"/>
    </location>
</feature>
<evidence type="ECO:0000259" key="14">
    <source>
        <dbReference type="PROSITE" id="PS50110"/>
    </source>
</evidence>
<feature type="domain" description="Histidine kinase" evidence="13">
    <location>
        <begin position="335"/>
        <end position="556"/>
    </location>
</feature>
<evidence type="ECO:0000256" key="5">
    <source>
        <dbReference type="ARBA" id="ARBA00022741"/>
    </source>
</evidence>
<dbReference type="Pfam" id="PF02518">
    <property type="entry name" value="HATPase_c"/>
    <property type="match status" value="1"/>
</dbReference>
<dbReference type="CDD" id="cd16922">
    <property type="entry name" value="HATPase_EvgS-ArcB-TorS-like"/>
    <property type="match status" value="1"/>
</dbReference>
<dbReference type="SUPFAM" id="SSF55785">
    <property type="entry name" value="PYP-like sensor domain (PAS domain)"/>
    <property type="match status" value="2"/>
</dbReference>
<dbReference type="SUPFAM" id="SSF52172">
    <property type="entry name" value="CheY-like"/>
    <property type="match status" value="2"/>
</dbReference>
<keyword evidence="3 11" id="KW-0597">Phosphoprotein</keyword>
<evidence type="ECO:0000256" key="3">
    <source>
        <dbReference type="ARBA" id="ARBA00022553"/>
    </source>
</evidence>
<evidence type="ECO:0000256" key="6">
    <source>
        <dbReference type="ARBA" id="ARBA00022777"/>
    </source>
</evidence>
<dbReference type="GO" id="GO:0005524">
    <property type="term" value="F:ATP binding"/>
    <property type="evidence" value="ECO:0007669"/>
    <property type="project" value="UniProtKB-KW"/>
</dbReference>
<evidence type="ECO:0000256" key="7">
    <source>
        <dbReference type="ARBA" id="ARBA00022840"/>
    </source>
</evidence>
<dbReference type="InterPro" id="IPR001789">
    <property type="entry name" value="Sig_transdc_resp-reg_receiver"/>
</dbReference>
<name>A0A2S0UHI3_9RHOB</name>
<dbReference type="Gene3D" id="1.10.287.130">
    <property type="match status" value="1"/>
</dbReference>
<dbReference type="InterPro" id="IPR003661">
    <property type="entry name" value="HisK_dim/P_dom"/>
</dbReference>
<dbReference type="InterPro" id="IPR005467">
    <property type="entry name" value="His_kinase_dom"/>
</dbReference>
<comment type="catalytic activity">
    <reaction evidence="1">
        <text>ATP + protein L-histidine = ADP + protein N-phospho-L-histidine.</text>
        <dbReference type="EC" id="2.7.13.3"/>
    </reaction>
</comment>
<gene>
    <name evidence="16" type="ORF">HYN69_01020</name>
</gene>
<accession>A0A2S0UHI3</accession>
<dbReference type="GO" id="GO:0000155">
    <property type="term" value="F:phosphorelay sensor kinase activity"/>
    <property type="evidence" value="ECO:0007669"/>
    <property type="project" value="InterPro"/>
</dbReference>
<keyword evidence="6 16" id="KW-0418">Kinase</keyword>
<evidence type="ECO:0000256" key="8">
    <source>
        <dbReference type="ARBA" id="ARBA00023012"/>
    </source>
</evidence>
<keyword evidence="8" id="KW-0902">Two-component regulatory system</keyword>
<dbReference type="InterPro" id="IPR036890">
    <property type="entry name" value="HATPase_C_sf"/>
</dbReference>
<dbReference type="SUPFAM" id="SSF47384">
    <property type="entry name" value="Homodimeric domain of signal transducing histidine kinase"/>
    <property type="match status" value="1"/>
</dbReference>
<evidence type="ECO:0000256" key="4">
    <source>
        <dbReference type="ARBA" id="ARBA00022679"/>
    </source>
</evidence>
<keyword evidence="12" id="KW-0175">Coiled coil</keyword>